<dbReference type="RefSeq" id="WP_045096206.1">
    <property type="nucleotide sequence ID" value="NZ_LN614827.1"/>
</dbReference>
<dbReference type="AlphaFoldDB" id="A0A098G6Z5"/>
<keyword evidence="3" id="KW-1185">Reference proteome</keyword>
<sequence length="72" mass="8044">MRAVLMEKPGQESKYTEVKKTVRNQLSTNPITFQKTEAIPIEASIDPTTNRTLPRTCHEESPATKIVTGDKS</sequence>
<gene>
    <name evidence="2" type="ORF">LFA_2395</name>
</gene>
<accession>A0A098G6Z5</accession>
<dbReference type="STRING" id="1212491.LFA_2395"/>
<name>A0A098G6Z5_9GAMM</name>
<dbReference type="HOGENOM" id="CLU_2717415_0_0_6"/>
<feature type="compositionally biased region" description="Basic and acidic residues" evidence="1">
    <location>
        <begin position="56"/>
        <end position="72"/>
    </location>
</feature>
<organism evidence="2 3">
    <name type="scientific">Legionella fallonii LLAP-10</name>
    <dbReference type="NCBI Taxonomy" id="1212491"/>
    <lineage>
        <taxon>Bacteria</taxon>
        <taxon>Pseudomonadati</taxon>
        <taxon>Pseudomonadota</taxon>
        <taxon>Gammaproteobacteria</taxon>
        <taxon>Legionellales</taxon>
        <taxon>Legionellaceae</taxon>
        <taxon>Legionella</taxon>
    </lineage>
</organism>
<evidence type="ECO:0000313" key="3">
    <source>
        <dbReference type="Proteomes" id="UP000032430"/>
    </source>
</evidence>
<evidence type="ECO:0000313" key="2">
    <source>
        <dbReference type="EMBL" id="CEG57766.1"/>
    </source>
</evidence>
<evidence type="ECO:0000256" key="1">
    <source>
        <dbReference type="SAM" id="MobiDB-lite"/>
    </source>
</evidence>
<proteinExistence type="predicted"/>
<reference evidence="3" key="1">
    <citation type="submission" date="2014-09" db="EMBL/GenBank/DDBJ databases">
        <authorList>
            <person name="Gomez-Valero L."/>
        </authorList>
    </citation>
    <scope>NUCLEOTIDE SEQUENCE [LARGE SCALE GENOMIC DNA]</scope>
    <source>
        <strain evidence="3">ATCC700992</strain>
    </source>
</reference>
<protein>
    <submittedName>
        <fullName evidence="2">Uncharacterized protein</fullName>
    </submittedName>
</protein>
<feature type="region of interest" description="Disordered" evidence="1">
    <location>
        <begin position="47"/>
        <end position="72"/>
    </location>
</feature>
<dbReference type="Proteomes" id="UP000032430">
    <property type="component" value="Chromosome I"/>
</dbReference>
<dbReference type="KEGG" id="lfa:LFA_2395"/>
<dbReference type="EMBL" id="LN614827">
    <property type="protein sequence ID" value="CEG57766.1"/>
    <property type="molecule type" value="Genomic_DNA"/>
</dbReference>